<dbReference type="Proteomes" id="UP000197781">
    <property type="component" value="Chromosome"/>
</dbReference>
<dbReference type="KEGG" id="bfm:BP422_04820"/>
<reference evidence="2 3" key="1">
    <citation type="submission" date="2016-11" db="EMBL/GenBank/DDBJ databases">
        <authorList>
            <person name="Jaros S."/>
            <person name="Januszkiewicz K."/>
            <person name="Wedrychowicz H."/>
        </authorList>
    </citation>
    <scope>NUCLEOTIDE SEQUENCE [LARGE SCALE GENOMIC DNA]</scope>
    <source>
        <strain evidence="2 3">NF2</strain>
    </source>
</reference>
<protein>
    <recommendedName>
        <fullName evidence="4">F5/8 type C domain-containing protein</fullName>
    </recommendedName>
</protein>
<name>A0A220MDB4_9BACL</name>
<dbReference type="SUPFAM" id="SSF49785">
    <property type="entry name" value="Galactose-binding domain-like"/>
    <property type="match status" value="1"/>
</dbReference>
<proteinExistence type="predicted"/>
<evidence type="ECO:0000256" key="1">
    <source>
        <dbReference type="SAM" id="SignalP"/>
    </source>
</evidence>
<sequence length="283" mass="32871">MNFARMNSKLILSFALLMSVVFSSQSIGHAEDQYTEDLIPEMTSANSPSGVVNQSSIYTKGEYNVDYYGWMAFNNKIDLYDGWFVQRGSSTGWLSYQFTEPKQIEKYTITARSYRNDVIKEWPKDWTFEGYDQNLSEWIILDKRVGITDWSPEEKKEFTFANSNKYSLYRINITASNDGIYMGFGEMEMMEKKTNDPDPDPKPEPTGDNALLVIKMISGLEKEFELTASEVKDFIDWYNGRADGRGKETYMFDKDFNKGPFTSRKDYVSFSKIQSFEVMEYTK</sequence>
<organism evidence="2 3">
    <name type="scientific">Brevibacillus formosus</name>
    <dbReference type="NCBI Taxonomy" id="54913"/>
    <lineage>
        <taxon>Bacteria</taxon>
        <taxon>Bacillati</taxon>
        <taxon>Bacillota</taxon>
        <taxon>Bacilli</taxon>
        <taxon>Bacillales</taxon>
        <taxon>Paenibacillaceae</taxon>
        <taxon>Brevibacillus</taxon>
    </lineage>
</organism>
<evidence type="ECO:0000313" key="3">
    <source>
        <dbReference type="Proteomes" id="UP000197781"/>
    </source>
</evidence>
<evidence type="ECO:0000313" key="2">
    <source>
        <dbReference type="EMBL" id="ASJ52933.1"/>
    </source>
</evidence>
<dbReference type="InterPro" id="IPR008979">
    <property type="entry name" value="Galactose-bd-like_sf"/>
</dbReference>
<dbReference type="AlphaFoldDB" id="A0A220MDB4"/>
<keyword evidence="1" id="KW-0732">Signal</keyword>
<dbReference type="Gene3D" id="2.60.120.260">
    <property type="entry name" value="Galactose-binding domain-like"/>
    <property type="match status" value="1"/>
</dbReference>
<feature type="signal peptide" evidence="1">
    <location>
        <begin position="1"/>
        <end position="30"/>
    </location>
</feature>
<accession>A0A220MDB4</accession>
<feature type="chain" id="PRO_5012804283" description="F5/8 type C domain-containing protein" evidence="1">
    <location>
        <begin position="31"/>
        <end position="283"/>
    </location>
</feature>
<dbReference type="RefSeq" id="WP_236841295.1">
    <property type="nucleotide sequence ID" value="NZ_CP018145.1"/>
</dbReference>
<dbReference type="EMBL" id="CP018145">
    <property type="protein sequence ID" value="ASJ52933.1"/>
    <property type="molecule type" value="Genomic_DNA"/>
</dbReference>
<gene>
    <name evidence="2" type="ORF">BP422_04820</name>
</gene>
<evidence type="ECO:0008006" key="4">
    <source>
        <dbReference type="Google" id="ProtNLM"/>
    </source>
</evidence>